<reference evidence="2 3" key="1">
    <citation type="journal article" date="2023" name="Sci. Data">
        <title>Genome assembly of the Korean intertidal mud-creeper Batillaria attramentaria.</title>
        <authorList>
            <person name="Patra A.K."/>
            <person name="Ho P.T."/>
            <person name="Jun S."/>
            <person name="Lee S.J."/>
            <person name="Kim Y."/>
            <person name="Won Y.J."/>
        </authorList>
    </citation>
    <scope>NUCLEOTIDE SEQUENCE [LARGE SCALE GENOMIC DNA]</scope>
    <source>
        <strain evidence="2">Wonlab-2016</strain>
    </source>
</reference>
<keyword evidence="1" id="KW-0812">Transmembrane</keyword>
<name>A0ABD0KNG0_9CAEN</name>
<feature type="transmembrane region" description="Helical" evidence="1">
    <location>
        <begin position="12"/>
        <end position="32"/>
    </location>
</feature>
<comment type="caution">
    <text evidence="2">The sequence shown here is derived from an EMBL/GenBank/DDBJ whole genome shotgun (WGS) entry which is preliminary data.</text>
</comment>
<proteinExistence type="predicted"/>
<organism evidence="2 3">
    <name type="scientific">Batillaria attramentaria</name>
    <dbReference type="NCBI Taxonomy" id="370345"/>
    <lineage>
        <taxon>Eukaryota</taxon>
        <taxon>Metazoa</taxon>
        <taxon>Spiralia</taxon>
        <taxon>Lophotrochozoa</taxon>
        <taxon>Mollusca</taxon>
        <taxon>Gastropoda</taxon>
        <taxon>Caenogastropoda</taxon>
        <taxon>Sorbeoconcha</taxon>
        <taxon>Cerithioidea</taxon>
        <taxon>Batillariidae</taxon>
        <taxon>Batillaria</taxon>
    </lineage>
</organism>
<accession>A0ABD0KNG0</accession>
<dbReference type="AlphaFoldDB" id="A0ABD0KNG0"/>
<evidence type="ECO:0000256" key="1">
    <source>
        <dbReference type="SAM" id="Phobius"/>
    </source>
</evidence>
<gene>
    <name evidence="2" type="ORF">BaRGS_00020109</name>
</gene>
<keyword evidence="1" id="KW-0472">Membrane</keyword>
<keyword evidence="1" id="KW-1133">Transmembrane helix</keyword>
<evidence type="ECO:0000313" key="2">
    <source>
        <dbReference type="EMBL" id="KAK7488656.1"/>
    </source>
</evidence>
<dbReference type="EMBL" id="JACVVK020000148">
    <property type="protein sequence ID" value="KAK7488656.1"/>
    <property type="molecule type" value="Genomic_DNA"/>
</dbReference>
<evidence type="ECO:0000313" key="3">
    <source>
        <dbReference type="Proteomes" id="UP001519460"/>
    </source>
</evidence>
<keyword evidence="3" id="KW-1185">Reference proteome</keyword>
<dbReference type="Proteomes" id="UP001519460">
    <property type="component" value="Unassembled WGS sequence"/>
</dbReference>
<sequence length="102" mass="11265">MKSADSRYVETLILNHGVILCSQDVYIVYAAARLSMLSKLFFPESVSHGLGKCGSYAEGQVQSEFRGLEKDMKKVSLLINLLETKIHPVLVSVHQSAKVSPK</sequence>
<protein>
    <submittedName>
        <fullName evidence="2">Uncharacterized protein</fullName>
    </submittedName>
</protein>